<dbReference type="InterPro" id="IPR025714">
    <property type="entry name" value="Methyltranfer_dom"/>
</dbReference>
<proteinExistence type="predicted"/>
<feature type="domain" description="Methyltransferase" evidence="1">
    <location>
        <begin position="9"/>
        <end position="133"/>
    </location>
</feature>
<dbReference type="OrthoDB" id="10006218at2759"/>
<sequence length="140" mass="16225">MDASFHINPNDCLVLSFGLATDWSFDKDMERYGCNVHSFDPTIGIKEDFDKRLAFIIIIWVSAIFRVSKPLRTNLARYVDRFENILKNLDIIDKKIDYLKMDVEGSEREFFADIFPNATHLLKNVMQIGMEVHIGNIPPI</sequence>
<protein>
    <recommendedName>
        <fullName evidence="1">Methyltransferase domain-containing protein</fullName>
    </recommendedName>
</protein>
<evidence type="ECO:0000313" key="2">
    <source>
        <dbReference type="EMBL" id="KAB7503189.1"/>
    </source>
</evidence>
<keyword evidence="3" id="KW-1185">Reference proteome</keyword>
<accession>A0A5N5TAI3</accession>
<gene>
    <name evidence="2" type="ORF">Anas_02593</name>
</gene>
<dbReference type="PANTHER" id="PTHR32026">
    <property type="entry name" value="METHYLTRANSFERASE-LIKE PROTEIN 24"/>
    <property type="match status" value="1"/>
</dbReference>
<dbReference type="EMBL" id="SEYY01005688">
    <property type="protein sequence ID" value="KAB7503189.1"/>
    <property type="molecule type" value="Genomic_DNA"/>
</dbReference>
<dbReference type="AlphaFoldDB" id="A0A5N5TAI3"/>
<dbReference type="InterPro" id="IPR026913">
    <property type="entry name" value="METTL24"/>
</dbReference>
<comment type="caution">
    <text evidence="2">The sequence shown here is derived from an EMBL/GenBank/DDBJ whole genome shotgun (WGS) entry which is preliminary data.</text>
</comment>
<evidence type="ECO:0000313" key="3">
    <source>
        <dbReference type="Proteomes" id="UP000326759"/>
    </source>
</evidence>
<dbReference type="PANTHER" id="PTHR32026:SF10">
    <property type="entry name" value="METHYLTRANSFERASE-LIKE PROTEIN 24-RELATED"/>
    <property type="match status" value="1"/>
</dbReference>
<reference evidence="2 3" key="1">
    <citation type="journal article" date="2019" name="PLoS Biol.">
        <title>Sex chromosomes control vertical transmission of feminizing Wolbachia symbionts in an isopod.</title>
        <authorList>
            <person name="Becking T."/>
            <person name="Chebbi M.A."/>
            <person name="Giraud I."/>
            <person name="Moumen B."/>
            <person name="Laverre T."/>
            <person name="Caubet Y."/>
            <person name="Peccoud J."/>
            <person name="Gilbert C."/>
            <person name="Cordaux R."/>
        </authorList>
    </citation>
    <scope>NUCLEOTIDE SEQUENCE [LARGE SCALE GENOMIC DNA]</scope>
    <source>
        <strain evidence="2">ANa2</strain>
        <tissue evidence="2">Whole body excluding digestive tract and cuticle</tissue>
    </source>
</reference>
<dbReference type="Pfam" id="PF13383">
    <property type="entry name" value="Methyltransf_22"/>
    <property type="match status" value="1"/>
</dbReference>
<organism evidence="2 3">
    <name type="scientific">Armadillidium nasatum</name>
    <dbReference type="NCBI Taxonomy" id="96803"/>
    <lineage>
        <taxon>Eukaryota</taxon>
        <taxon>Metazoa</taxon>
        <taxon>Ecdysozoa</taxon>
        <taxon>Arthropoda</taxon>
        <taxon>Crustacea</taxon>
        <taxon>Multicrustacea</taxon>
        <taxon>Malacostraca</taxon>
        <taxon>Eumalacostraca</taxon>
        <taxon>Peracarida</taxon>
        <taxon>Isopoda</taxon>
        <taxon>Oniscidea</taxon>
        <taxon>Crinocheta</taxon>
        <taxon>Armadillidiidae</taxon>
        <taxon>Armadillidium</taxon>
    </lineage>
</organism>
<evidence type="ECO:0000259" key="1">
    <source>
        <dbReference type="Pfam" id="PF13383"/>
    </source>
</evidence>
<name>A0A5N5TAI3_9CRUS</name>
<dbReference type="Proteomes" id="UP000326759">
    <property type="component" value="Unassembled WGS sequence"/>
</dbReference>
<feature type="non-terminal residue" evidence="2">
    <location>
        <position position="140"/>
    </location>
</feature>